<protein>
    <recommendedName>
        <fullName evidence="9">Lysylphosphatidylglycerol synthase-like protein</fullName>
    </recommendedName>
</protein>
<dbReference type="AlphaFoldDB" id="A0A3N1P1L0"/>
<evidence type="ECO:0000313" key="7">
    <source>
        <dbReference type="EMBL" id="ROQ20590.1"/>
    </source>
</evidence>
<dbReference type="NCBIfam" id="TIGR00374">
    <property type="entry name" value="flippase-like domain"/>
    <property type="match status" value="1"/>
</dbReference>
<evidence type="ECO:0000256" key="3">
    <source>
        <dbReference type="ARBA" id="ARBA00022692"/>
    </source>
</evidence>
<reference evidence="7 8" key="1">
    <citation type="submission" date="2018-11" db="EMBL/GenBank/DDBJ databases">
        <title>Genomic Encyclopedia of Type Strains, Phase IV (KMG-IV): sequencing the most valuable type-strain genomes for metagenomic binning, comparative biology and taxonomic classification.</title>
        <authorList>
            <person name="Goeker M."/>
        </authorList>
    </citation>
    <scope>NUCLEOTIDE SEQUENCE [LARGE SCALE GENOMIC DNA]</scope>
    <source>
        <strain evidence="7 8">DSM 16974</strain>
    </source>
</reference>
<evidence type="ECO:0000256" key="4">
    <source>
        <dbReference type="ARBA" id="ARBA00022989"/>
    </source>
</evidence>
<feature type="transmembrane region" description="Helical" evidence="6">
    <location>
        <begin position="311"/>
        <end position="334"/>
    </location>
</feature>
<comment type="caution">
    <text evidence="7">The sequence shown here is derived from an EMBL/GenBank/DDBJ whole genome shotgun (WGS) entry which is preliminary data.</text>
</comment>
<dbReference type="Proteomes" id="UP000273643">
    <property type="component" value="Unassembled WGS sequence"/>
</dbReference>
<proteinExistence type="predicted"/>
<dbReference type="PANTHER" id="PTHR37693:SF1">
    <property type="entry name" value="INTEGRAL MEMBRANE PROTEIN"/>
    <property type="match status" value="1"/>
</dbReference>
<evidence type="ECO:0000256" key="1">
    <source>
        <dbReference type="ARBA" id="ARBA00004651"/>
    </source>
</evidence>
<evidence type="ECO:0000256" key="5">
    <source>
        <dbReference type="ARBA" id="ARBA00023136"/>
    </source>
</evidence>
<feature type="transmembrane region" description="Helical" evidence="6">
    <location>
        <begin position="46"/>
        <end position="64"/>
    </location>
</feature>
<dbReference type="RefSeq" id="WP_211331043.1">
    <property type="nucleotide sequence ID" value="NZ_RJUK01000001.1"/>
</dbReference>
<evidence type="ECO:0000256" key="6">
    <source>
        <dbReference type="SAM" id="Phobius"/>
    </source>
</evidence>
<dbReference type="GO" id="GO:0005886">
    <property type="term" value="C:plasma membrane"/>
    <property type="evidence" value="ECO:0007669"/>
    <property type="project" value="UniProtKB-SubCell"/>
</dbReference>
<keyword evidence="8" id="KW-1185">Reference proteome</keyword>
<keyword evidence="3 6" id="KW-0812">Transmembrane</keyword>
<feature type="transmembrane region" description="Helical" evidence="6">
    <location>
        <begin position="235"/>
        <end position="260"/>
    </location>
</feature>
<evidence type="ECO:0000256" key="2">
    <source>
        <dbReference type="ARBA" id="ARBA00022475"/>
    </source>
</evidence>
<accession>A0A3N1P1L0</accession>
<name>A0A3N1P1L0_9GAMM</name>
<keyword evidence="2" id="KW-1003">Cell membrane</keyword>
<dbReference type="EMBL" id="RJUK01000001">
    <property type="protein sequence ID" value="ROQ20590.1"/>
    <property type="molecule type" value="Genomic_DNA"/>
</dbReference>
<feature type="transmembrane region" description="Helical" evidence="6">
    <location>
        <begin position="267"/>
        <end position="285"/>
    </location>
</feature>
<gene>
    <name evidence="7" type="ORF">EDC38_1197</name>
</gene>
<dbReference type="InterPro" id="IPR022791">
    <property type="entry name" value="L-PG_synthase/AglD"/>
</dbReference>
<feature type="transmembrane region" description="Helical" evidence="6">
    <location>
        <begin position="85"/>
        <end position="112"/>
    </location>
</feature>
<dbReference type="Pfam" id="PF03706">
    <property type="entry name" value="LPG_synthase_TM"/>
    <property type="match status" value="1"/>
</dbReference>
<sequence>MADYAPTSWRRLALFALLFVLLTAAGLYSVWGQFAGRELTFDTRLLQPWVLLSLLGLLAVYYLSDALRLGYTLQALGHRVPLRSLLSLVFINLFFSNITPMATGGGFAQIWYLRREGVPVGHATAATTLRTLLAVAFIFTLAPLCLLTLDVFSEGTLGKNIGWALAGFVVLYLGFFALVLFRTRWLIGLVSVLLQQLRHWHGLSDRRHRRWQFHLRREMLRFARAFREYGSGNHWAVFASILFTALFLLSLFSFPALLLWALDYSVSYVNILGLLLVTTFIMYFSPTPGASGISEGVFGHFFRSLIGGPHLLLVTLAWRALTIYLGMAIGLVLFKRTLANDLLRDAQRNKR</sequence>
<keyword evidence="4 6" id="KW-1133">Transmembrane helix</keyword>
<organism evidence="7 8">
    <name type="scientific">Marinimicrobium koreense</name>
    <dbReference type="NCBI Taxonomy" id="306545"/>
    <lineage>
        <taxon>Bacteria</taxon>
        <taxon>Pseudomonadati</taxon>
        <taxon>Pseudomonadota</taxon>
        <taxon>Gammaproteobacteria</taxon>
        <taxon>Cellvibrionales</taxon>
        <taxon>Cellvibrionaceae</taxon>
        <taxon>Marinimicrobium</taxon>
    </lineage>
</organism>
<dbReference type="PANTHER" id="PTHR37693">
    <property type="entry name" value="PHOSPHATIDYLGLYCEROL LYSYLTRANSFERASE"/>
    <property type="match status" value="1"/>
</dbReference>
<comment type="subcellular location">
    <subcellularLocation>
        <location evidence="1">Cell membrane</location>
        <topology evidence="1">Multi-pass membrane protein</topology>
    </subcellularLocation>
</comment>
<feature type="transmembrane region" description="Helical" evidence="6">
    <location>
        <begin position="12"/>
        <end position="34"/>
    </location>
</feature>
<feature type="transmembrane region" description="Helical" evidence="6">
    <location>
        <begin position="132"/>
        <end position="149"/>
    </location>
</feature>
<evidence type="ECO:0000313" key="8">
    <source>
        <dbReference type="Proteomes" id="UP000273643"/>
    </source>
</evidence>
<keyword evidence="5 6" id="KW-0472">Membrane</keyword>
<feature type="transmembrane region" description="Helical" evidence="6">
    <location>
        <begin position="161"/>
        <end position="181"/>
    </location>
</feature>
<evidence type="ECO:0008006" key="9">
    <source>
        <dbReference type="Google" id="ProtNLM"/>
    </source>
</evidence>